<keyword evidence="3" id="KW-1185">Reference proteome</keyword>
<feature type="transmembrane region" description="Helical" evidence="1">
    <location>
        <begin position="66"/>
        <end position="89"/>
    </location>
</feature>
<feature type="transmembrane region" description="Helical" evidence="1">
    <location>
        <begin position="6"/>
        <end position="22"/>
    </location>
</feature>
<feature type="transmembrane region" description="Helical" evidence="1">
    <location>
        <begin position="27"/>
        <end position="46"/>
    </location>
</feature>
<dbReference type="Proteomes" id="UP000222366">
    <property type="component" value="Unassembled WGS sequence"/>
</dbReference>
<proteinExistence type="predicted"/>
<keyword evidence="1" id="KW-0812">Transmembrane</keyword>
<keyword evidence="1" id="KW-1133">Transmembrane helix</keyword>
<comment type="caution">
    <text evidence="2">The sequence shown here is derived from an EMBL/GenBank/DDBJ whole genome shotgun (WGS) entry which is preliminary data.</text>
</comment>
<organism evidence="2 3">
    <name type="scientific">Xenorhabdus stockiae</name>
    <dbReference type="NCBI Taxonomy" id="351614"/>
    <lineage>
        <taxon>Bacteria</taxon>
        <taxon>Pseudomonadati</taxon>
        <taxon>Pseudomonadota</taxon>
        <taxon>Gammaproteobacteria</taxon>
        <taxon>Enterobacterales</taxon>
        <taxon>Morganellaceae</taxon>
        <taxon>Xenorhabdus</taxon>
    </lineage>
</organism>
<evidence type="ECO:0000313" key="3">
    <source>
        <dbReference type="Proteomes" id="UP000222366"/>
    </source>
</evidence>
<accession>A0A2D0KS70</accession>
<keyword evidence="1" id="KW-0472">Membrane</keyword>
<reference evidence="2 3" key="1">
    <citation type="journal article" date="2017" name="Nat. Microbiol.">
        <title>Natural product diversity associated with the nematode symbionts Photorhabdus and Xenorhabdus.</title>
        <authorList>
            <person name="Tobias N.J."/>
            <person name="Wolff H."/>
            <person name="Djahanschiri B."/>
            <person name="Grundmann F."/>
            <person name="Kronenwerth M."/>
            <person name="Shi Y.M."/>
            <person name="Simonyi S."/>
            <person name="Grun P."/>
            <person name="Shapiro-Ilan D."/>
            <person name="Pidot S.J."/>
            <person name="Stinear T.P."/>
            <person name="Ebersberger I."/>
            <person name="Bode H.B."/>
        </authorList>
    </citation>
    <scope>NUCLEOTIDE SEQUENCE [LARGE SCALE GENOMIC DNA]</scope>
    <source>
        <strain evidence="2 3">DSM 17904</strain>
    </source>
</reference>
<evidence type="ECO:0000313" key="2">
    <source>
        <dbReference type="EMBL" id="PHM66296.1"/>
    </source>
</evidence>
<evidence type="ECO:0000256" key="1">
    <source>
        <dbReference type="SAM" id="Phobius"/>
    </source>
</evidence>
<sequence>MTYIIISLFMLIPFFFLIKHLLLSHHIYHNVSGIILTILAISFHMYVFRFDHIPLLSSALPHHTIIFYGSIAAALLHCVIYSICVKLYYDK</sequence>
<protein>
    <submittedName>
        <fullName evidence="2">Uncharacterized protein</fullName>
    </submittedName>
</protein>
<name>A0A2D0KS70_9GAMM</name>
<gene>
    <name evidence="2" type="ORF">Xsto_01228</name>
</gene>
<dbReference type="EMBL" id="NJAJ01000009">
    <property type="protein sequence ID" value="PHM66296.1"/>
    <property type="molecule type" value="Genomic_DNA"/>
</dbReference>
<dbReference type="AlphaFoldDB" id="A0A2D0KS70"/>